<dbReference type="InterPro" id="IPR008999">
    <property type="entry name" value="Actin-crosslinking"/>
</dbReference>
<gene>
    <name evidence="2" type="ORF">GCM10012275_41370</name>
</gene>
<protein>
    <submittedName>
        <fullName evidence="2">Uncharacterized protein</fullName>
    </submittedName>
</protein>
<keyword evidence="3" id="KW-1185">Reference proteome</keyword>
<dbReference type="RefSeq" id="WP_189060040.1">
    <property type="nucleotide sequence ID" value="NZ_BMMK01000020.1"/>
</dbReference>
<dbReference type="AlphaFoldDB" id="A0A8J3FVV0"/>
<accession>A0A8J3FVV0</accession>
<feature type="chain" id="PRO_5038612462" evidence="1">
    <location>
        <begin position="25"/>
        <end position="186"/>
    </location>
</feature>
<dbReference type="Gene3D" id="2.80.10.50">
    <property type="match status" value="1"/>
</dbReference>
<dbReference type="EMBL" id="BMMK01000020">
    <property type="protein sequence ID" value="GGM66578.1"/>
    <property type="molecule type" value="Genomic_DNA"/>
</dbReference>
<evidence type="ECO:0000313" key="2">
    <source>
        <dbReference type="EMBL" id="GGM66578.1"/>
    </source>
</evidence>
<reference evidence="2" key="1">
    <citation type="journal article" date="2014" name="Int. J. Syst. Evol. Microbiol.">
        <title>Complete genome sequence of Corynebacterium casei LMG S-19264T (=DSM 44701T), isolated from a smear-ripened cheese.</title>
        <authorList>
            <consortium name="US DOE Joint Genome Institute (JGI-PGF)"/>
            <person name="Walter F."/>
            <person name="Albersmeier A."/>
            <person name="Kalinowski J."/>
            <person name="Ruckert C."/>
        </authorList>
    </citation>
    <scope>NUCLEOTIDE SEQUENCE</scope>
    <source>
        <strain evidence="2">CGMCC 4.5737</strain>
    </source>
</reference>
<dbReference type="CDD" id="cd00257">
    <property type="entry name" value="beta-trefoil_FSCN-like"/>
    <property type="match status" value="1"/>
</dbReference>
<evidence type="ECO:0000256" key="1">
    <source>
        <dbReference type="SAM" id="SignalP"/>
    </source>
</evidence>
<comment type="caution">
    <text evidence="2">The sequence shown here is derived from an EMBL/GenBank/DDBJ whole genome shotgun (WGS) entry which is preliminary data.</text>
</comment>
<evidence type="ECO:0000313" key="3">
    <source>
        <dbReference type="Proteomes" id="UP000637578"/>
    </source>
</evidence>
<reference evidence="2" key="2">
    <citation type="submission" date="2020-09" db="EMBL/GenBank/DDBJ databases">
        <authorList>
            <person name="Sun Q."/>
            <person name="Zhou Y."/>
        </authorList>
    </citation>
    <scope>NUCLEOTIDE SEQUENCE</scope>
    <source>
        <strain evidence="2">CGMCC 4.5737</strain>
    </source>
</reference>
<dbReference type="SUPFAM" id="SSF50405">
    <property type="entry name" value="Actin-crosslinking proteins"/>
    <property type="match status" value="1"/>
</dbReference>
<sequence length="186" mass="20351">MRRSLILGALMSLLLGLFAATSTAAATPGGVAAPAGWTKVTEPADVPAGVTLYSVANGRYVSTELGYSGADYAMLRARALMASRWEQFRLEFRHGATVIKSRANGRYVSVETGYRGGNYAMLRAKSHRIGITEKFTLYYQPGTGSFAFQSWANGRFVTTELRYTGADYAMLRAWAVKIGPRERFVL</sequence>
<dbReference type="Proteomes" id="UP000637578">
    <property type="component" value="Unassembled WGS sequence"/>
</dbReference>
<feature type="signal peptide" evidence="1">
    <location>
        <begin position="1"/>
        <end position="24"/>
    </location>
</feature>
<organism evidence="2 3">
    <name type="scientific">Longimycelium tulufanense</name>
    <dbReference type="NCBI Taxonomy" id="907463"/>
    <lineage>
        <taxon>Bacteria</taxon>
        <taxon>Bacillati</taxon>
        <taxon>Actinomycetota</taxon>
        <taxon>Actinomycetes</taxon>
        <taxon>Pseudonocardiales</taxon>
        <taxon>Pseudonocardiaceae</taxon>
        <taxon>Longimycelium</taxon>
    </lineage>
</organism>
<proteinExistence type="predicted"/>
<keyword evidence="1" id="KW-0732">Signal</keyword>
<name>A0A8J3FVV0_9PSEU</name>